<organism evidence="2 3">
    <name type="scientific">Eiseniibacteriota bacterium</name>
    <dbReference type="NCBI Taxonomy" id="2212470"/>
    <lineage>
        <taxon>Bacteria</taxon>
        <taxon>Candidatus Eiseniibacteriota</taxon>
    </lineage>
</organism>
<dbReference type="Pfam" id="PF11276">
    <property type="entry name" value="DUF3078"/>
    <property type="match status" value="1"/>
</dbReference>
<comment type="caution">
    <text evidence="2">The sequence shown here is derived from an EMBL/GenBank/DDBJ whole genome shotgun (WGS) entry which is preliminary data.</text>
</comment>
<dbReference type="EMBL" id="JAHJDP010000095">
    <property type="protein sequence ID" value="MBU2692550.1"/>
    <property type="molecule type" value="Genomic_DNA"/>
</dbReference>
<dbReference type="Proteomes" id="UP000777784">
    <property type="component" value="Unassembled WGS sequence"/>
</dbReference>
<accession>A0A948RX99</accession>
<gene>
    <name evidence="2" type="ORF">KJ970_16670</name>
</gene>
<feature type="chain" id="PRO_5037277895" evidence="1">
    <location>
        <begin position="32"/>
        <end position="355"/>
    </location>
</feature>
<evidence type="ECO:0000313" key="3">
    <source>
        <dbReference type="Proteomes" id="UP000777784"/>
    </source>
</evidence>
<dbReference type="AlphaFoldDB" id="A0A948RX99"/>
<evidence type="ECO:0000256" key="1">
    <source>
        <dbReference type="SAM" id="SignalP"/>
    </source>
</evidence>
<sequence length="355" mass="40258">MKSIFRVCQKGFRIFGLVLLVAAAGLQNTQAEEKEIEVGKWYPTLESGITMTQSSYSDNWSGGDEGSIVWTFITNATLENQLNPKTNWNNELKLAYGQTLQQSMRDNGEKKWDRPEKSTDLLSFETIFRFTMGWAVDPFISGRFESQFQDASDPCGRTLALNPLKFKESVGFARHFINEEERSLLSRFGFALRQNSRKLFVQACSNAPSLSNETKSETSMDGGIEWVTDYNTKILENRVSWTSKLTLYQPIFYSGNDKFDDLSVEMLEAAGLASDIGDFTTVIDADWENVFTTQITKLISVNLYMRWIYDKYDNSVPPVLTDDGGLKNPADIKAAVRKSGQFKETLALGLTYRFF</sequence>
<evidence type="ECO:0000313" key="2">
    <source>
        <dbReference type="EMBL" id="MBU2692550.1"/>
    </source>
</evidence>
<name>A0A948RX99_UNCEI</name>
<dbReference type="InterPro" id="IPR021428">
    <property type="entry name" value="DUF3078"/>
</dbReference>
<proteinExistence type="predicted"/>
<reference evidence="2" key="1">
    <citation type="submission" date="2021-05" db="EMBL/GenBank/DDBJ databases">
        <title>Energy efficiency and biological interactions define the core microbiome of deep oligotrophic groundwater.</title>
        <authorList>
            <person name="Mehrshad M."/>
            <person name="Lopez-Fernandez M."/>
            <person name="Bell E."/>
            <person name="Bernier-Latmani R."/>
            <person name="Bertilsson S."/>
            <person name="Dopson M."/>
        </authorList>
    </citation>
    <scope>NUCLEOTIDE SEQUENCE</scope>
    <source>
        <strain evidence="2">Modern_marine.mb.64</strain>
    </source>
</reference>
<protein>
    <submittedName>
        <fullName evidence="2">DUF3078 domain-containing protein</fullName>
    </submittedName>
</protein>
<feature type="signal peptide" evidence="1">
    <location>
        <begin position="1"/>
        <end position="31"/>
    </location>
</feature>
<keyword evidence="1" id="KW-0732">Signal</keyword>